<proteinExistence type="inferred from homology"/>
<name>A0A066U4L1_9PSEU</name>
<evidence type="ECO:0000256" key="1">
    <source>
        <dbReference type="RuleBase" id="RU362001"/>
    </source>
</evidence>
<reference evidence="2 3" key="1">
    <citation type="submission" date="2014-05" db="EMBL/GenBank/DDBJ databases">
        <title>Draft genome sequence of Amycolatopsis rifamycinica DSM 46095.</title>
        <authorList>
            <person name="Lal R."/>
            <person name="Saxena A."/>
            <person name="Kumari R."/>
            <person name="Mukherjee U."/>
            <person name="Singh P."/>
            <person name="Sangwan N."/>
            <person name="Mahato N.K."/>
        </authorList>
    </citation>
    <scope>NUCLEOTIDE SEQUENCE [LARGE SCALE GENOMIC DNA]</scope>
    <source>
        <strain evidence="2 3">DSM 46095</strain>
    </source>
</reference>
<dbReference type="STRING" id="287986.DV20_19055"/>
<dbReference type="Pfam" id="PF06013">
    <property type="entry name" value="WXG100"/>
    <property type="match status" value="1"/>
</dbReference>
<dbReference type="SUPFAM" id="SSF140453">
    <property type="entry name" value="EsxAB dimer-like"/>
    <property type="match status" value="1"/>
</dbReference>
<comment type="similarity">
    <text evidence="1">Belongs to the WXG100 family.</text>
</comment>
<evidence type="ECO:0000313" key="3">
    <source>
        <dbReference type="Proteomes" id="UP000027345"/>
    </source>
</evidence>
<dbReference type="InterPro" id="IPR036689">
    <property type="entry name" value="ESAT-6-like_sf"/>
</dbReference>
<organism evidence="2 3">
    <name type="scientific">Amycolatopsis rifamycinica</name>
    <dbReference type="NCBI Taxonomy" id="287986"/>
    <lineage>
        <taxon>Bacteria</taxon>
        <taxon>Bacillati</taxon>
        <taxon>Actinomycetota</taxon>
        <taxon>Actinomycetes</taxon>
        <taxon>Pseudonocardiales</taxon>
        <taxon>Pseudonocardiaceae</taxon>
        <taxon>Amycolatopsis</taxon>
    </lineage>
</organism>
<dbReference type="InterPro" id="IPR010310">
    <property type="entry name" value="T7SS_ESAT-6-like"/>
</dbReference>
<dbReference type="NCBIfam" id="TIGR03930">
    <property type="entry name" value="WXG100_ESAT6"/>
    <property type="match status" value="1"/>
</dbReference>
<dbReference type="eggNOG" id="COG4842">
    <property type="taxonomic scope" value="Bacteria"/>
</dbReference>
<dbReference type="EMBL" id="JMQI01000039">
    <property type="protein sequence ID" value="KDN20787.1"/>
    <property type="molecule type" value="Genomic_DNA"/>
</dbReference>
<dbReference type="Proteomes" id="UP000027345">
    <property type="component" value="Unassembled WGS sequence"/>
</dbReference>
<evidence type="ECO:0000313" key="2">
    <source>
        <dbReference type="EMBL" id="KDN20787.1"/>
    </source>
</evidence>
<gene>
    <name evidence="2" type="ORF">DV20_19055</name>
</gene>
<dbReference type="Gene3D" id="1.10.287.1060">
    <property type="entry name" value="ESAT-6-like"/>
    <property type="match status" value="1"/>
</dbReference>
<keyword evidence="3" id="KW-1185">Reference proteome</keyword>
<sequence length="97" mass="10478">MPDGAGIVVDYATIRAAADDCQATGGELQAAFDRLKDDLKPLVTTWTGSAKEQYDAAQRTWDQKFEDLKQVLAQIAAVLPEIADGYQATDNAVEGLF</sequence>
<dbReference type="RefSeq" id="WP_043781985.1">
    <property type="nucleotide sequence ID" value="NZ_JMQI01000039.1"/>
</dbReference>
<protein>
    <recommendedName>
        <fullName evidence="1">ESAT-6-like protein</fullName>
    </recommendedName>
</protein>
<comment type="caution">
    <text evidence="2">The sequence shown here is derived from an EMBL/GenBank/DDBJ whole genome shotgun (WGS) entry which is preliminary data.</text>
</comment>
<accession>A0A066U4L1</accession>
<dbReference type="AlphaFoldDB" id="A0A066U4L1"/>
<dbReference type="OrthoDB" id="3387628at2"/>